<comment type="similarity">
    <text evidence="2">Belongs to the membrane fusion protein (MFP) (TC 8.A.1) family.</text>
</comment>
<dbReference type="InterPro" id="IPR006143">
    <property type="entry name" value="RND_pump_MFP"/>
</dbReference>
<dbReference type="InterPro" id="IPR050465">
    <property type="entry name" value="UPF0194_transport"/>
</dbReference>
<dbReference type="Gene3D" id="2.40.420.20">
    <property type="match status" value="1"/>
</dbReference>
<dbReference type="RefSeq" id="WP_284101244.1">
    <property type="nucleotide sequence ID" value="NZ_JARRAF010000013.1"/>
</dbReference>
<comment type="subcellular location">
    <subcellularLocation>
        <location evidence="1">Cell envelope</location>
    </subcellularLocation>
</comment>
<dbReference type="Pfam" id="PF25967">
    <property type="entry name" value="RND-MFP_C"/>
    <property type="match status" value="1"/>
</dbReference>
<sequence length="435" mass="47005">MNAPDSHPFPSSAIPASGAGMDRRLPSRPGLRWLKLGAAMLASGLAGGLLWLAMPQGVAINLTELEVAPVVQGQFRDELTVRATVQPLASVMLDATEGGRVEAVLVRDGALVKRGDLLFRLSNPQREQEVLARAADVAQQVANLAGLKVGLESSRAEHLRRLNDLGYALDRQRKAHQRNQQLATQGFLSAAALEESYDRLADQQHQLDQATLAMQAEITTRRQAIAQMERAIAGLSAGLKLVQTTAAGLAVQATADGRLTDFRLQLGESIKPGDRLGRIDSPDQFKLTANVDEFYLNRLQPGLKATVLLAGQSMVLTVSRLNPQIKDGRFSLELVFDQPPPAGGLKPGLGLDGRLTLGQAHSALLVPDNNFYADTGGTWIFVLSADGQRAERRAVKFGRRAAGQIEVLSGLMAGEKVIVSSYRHFQDAQRLRLTR</sequence>
<feature type="domain" description="Multidrug resistance protein MdtA-like C-terminal permuted SH3" evidence="5">
    <location>
        <begin position="363"/>
        <end position="420"/>
    </location>
</feature>
<evidence type="ECO:0000259" key="5">
    <source>
        <dbReference type="Pfam" id="PF25967"/>
    </source>
</evidence>
<evidence type="ECO:0000313" key="7">
    <source>
        <dbReference type="Proteomes" id="UP001172778"/>
    </source>
</evidence>
<keyword evidence="3" id="KW-0175">Coiled coil</keyword>
<evidence type="ECO:0000256" key="3">
    <source>
        <dbReference type="ARBA" id="ARBA00023054"/>
    </source>
</evidence>
<accession>A0ABT7E1Z5</accession>
<dbReference type="NCBIfam" id="TIGR01730">
    <property type="entry name" value="RND_mfp"/>
    <property type="match status" value="1"/>
</dbReference>
<protein>
    <submittedName>
        <fullName evidence="6">Efflux RND transporter periplasmic adaptor subunit</fullName>
    </submittedName>
</protein>
<feature type="region of interest" description="Disordered" evidence="4">
    <location>
        <begin position="1"/>
        <end position="22"/>
    </location>
</feature>
<dbReference type="InterPro" id="IPR058627">
    <property type="entry name" value="MdtA-like_C"/>
</dbReference>
<evidence type="ECO:0000256" key="4">
    <source>
        <dbReference type="SAM" id="MobiDB-lite"/>
    </source>
</evidence>
<gene>
    <name evidence="6" type="ORF">PZA18_12830</name>
</gene>
<dbReference type="Gene3D" id="2.40.30.170">
    <property type="match status" value="1"/>
</dbReference>
<dbReference type="PRINTS" id="PR01490">
    <property type="entry name" value="RTXTOXIND"/>
</dbReference>
<reference evidence="6" key="1">
    <citation type="submission" date="2023-03" db="EMBL/GenBank/DDBJ databases">
        <title>Chitinimonas shenzhenensis gen. nov., sp. nov., a novel member of family Burkholderiaceae isolated from activated sludge collected in Shen Zhen, China.</title>
        <authorList>
            <person name="Wang X."/>
        </authorList>
    </citation>
    <scope>NUCLEOTIDE SEQUENCE</scope>
    <source>
        <strain evidence="6">DQS-5</strain>
    </source>
</reference>
<name>A0ABT7E1Z5_9NEIS</name>
<dbReference type="Gene3D" id="2.40.50.100">
    <property type="match status" value="1"/>
</dbReference>
<evidence type="ECO:0000256" key="1">
    <source>
        <dbReference type="ARBA" id="ARBA00004196"/>
    </source>
</evidence>
<organism evidence="6 7">
    <name type="scientific">Parachitinimonas caeni</name>
    <dbReference type="NCBI Taxonomy" id="3031301"/>
    <lineage>
        <taxon>Bacteria</taxon>
        <taxon>Pseudomonadati</taxon>
        <taxon>Pseudomonadota</taxon>
        <taxon>Betaproteobacteria</taxon>
        <taxon>Neisseriales</taxon>
        <taxon>Chitinibacteraceae</taxon>
        <taxon>Parachitinimonas</taxon>
    </lineage>
</organism>
<keyword evidence="7" id="KW-1185">Reference proteome</keyword>
<dbReference type="Proteomes" id="UP001172778">
    <property type="component" value="Unassembled WGS sequence"/>
</dbReference>
<dbReference type="PANTHER" id="PTHR32347:SF23">
    <property type="entry name" value="BLL5650 PROTEIN"/>
    <property type="match status" value="1"/>
</dbReference>
<proteinExistence type="inferred from homology"/>
<comment type="caution">
    <text evidence="6">The sequence shown here is derived from an EMBL/GenBank/DDBJ whole genome shotgun (WGS) entry which is preliminary data.</text>
</comment>
<dbReference type="EMBL" id="JARRAF010000013">
    <property type="protein sequence ID" value="MDK2124932.1"/>
    <property type="molecule type" value="Genomic_DNA"/>
</dbReference>
<dbReference type="PANTHER" id="PTHR32347">
    <property type="entry name" value="EFFLUX SYSTEM COMPONENT YKNX-RELATED"/>
    <property type="match status" value="1"/>
</dbReference>
<evidence type="ECO:0000313" key="6">
    <source>
        <dbReference type="EMBL" id="MDK2124932.1"/>
    </source>
</evidence>
<evidence type="ECO:0000256" key="2">
    <source>
        <dbReference type="ARBA" id="ARBA00009477"/>
    </source>
</evidence>